<dbReference type="AlphaFoldDB" id="A0AAX0Q861"/>
<dbReference type="GO" id="GO:0030170">
    <property type="term" value="F:pyridoxal phosphate binding"/>
    <property type="evidence" value="ECO:0007669"/>
    <property type="project" value="InterPro"/>
</dbReference>
<evidence type="ECO:0000256" key="1">
    <source>
        <dbReference type="ARBA" id="ARBA00001579"/>
    </source>
</evidence>
<dbReference type="Gene3D" id="3.40.640.10">
    <property type="entry name" value="Type I PLP-dependent aspartate aminotransferase-like (Major domain)"/>
    <property type="match status" value="1"/>
</dbReference>
<comment type="caution">
    <text evidence="9">The sequence shown here is derived from an EMBL/GenBank/DDBJ whole genome shotgun (WGS) entry which is preliminary data.</text>
</comment>
<accession>A0AAX0Q861</accession>
<dbReference type="PROSITE" id="PS00600">
    <property type="entry name" value="AA_TRANSFER_CLASS_3"/>
    <property type="match status" value="1"/>
</dbReference>
<dbReference type="FunFam" id="3.40.640.10:FF:000021">
    <property type="entry name" value="Glutamate-1-semialdehyde 2,1-aminomutase"/>
    <property type="match status" value="1"/>
</dbReference>
<dbReference type="InterPro" id="IPR049704">
    <property type="entry name" value="Aminotrans_3_PPA_site"/>
</dbReference>
<evidence type="ECO:0000256" key="2">
    <source>
        <dbReference type="ARBA" id="ARBA00001933"/>
    </source>
</evidence>
<dbReference type="PANTHER" id="PTHR43713">
    <property type="entry name" value="GLUTAMATE-1-SEMIALDEHYDE 2,1-AMINOMUTASE"/>
    <property type="match status" value="1"/>
</dbReference>
<dbReference type="RefSeq" id="WP_095642147.1">
    <property type="nucleotide sequence ID" value="NZ_LMVO01000015.1"/>
</dbReference>
<evidence type="ECO:0000256" key="5">
    <source>
        <dbReference type="ARBA" id="ARBA00022898"/>
    </source>
</evidence>
<organism evidence="9 10">
    <name type="scientific">Methanocorpusculum parvum</name>
    <dbReference type="NCBI Taxonomy" id="2193"/>
    <lineage>
        <taxon>Archaea</taxon>
        <taxon>Methanobacteriati</taxon>
        <taxon>Methanobacteriota</taxon>
        <taxon>Stenosarchaea group</taxon>
        <taxon>Methanomicrobia</taxon>
        <taxon>Methanomicrobiales</taxon>
        <taxon>Methanocorpusculaceae</taxon>
        <taxon>Methanocorpusculum</taxon>
    </lineage>
</organism>
<keyword evidence="9" id="KW-0808">Transferase</keyword>
<dbReference type="Pfam" id="PF00202">
    <property type="entry name" value="Aminotran_3"/>
    <property type="match status" value="1"/>
</dbReference>
<name>A0AAX0Q861_9EURY</name>
<evidence type="ECO:0000256" key="4">
    <source>
        <dbReference type="ARBA" id="ARBA00008981"/>
    </source>
</evidence>
<dbReference type="InterPro" id="IPR015421">
    <property type="entry name" value="PyrdxlP-dep_Trfase_major"/>
</dbReference>
<protein>
    <recommendedName>
        <fullName evidence="8">Glutamate-1-semialdehyde 2,1-aminomutase</fullName>
        <shortName evidence="8">GSA</shortName>
        <ecNumber evidence="8">5.4.3.8</ecNumber>
    </recommendedName>
    <alternativeName>
        <fullName evidence="8">Glutamate-1-semialdehyde aminotransferase</fullName>
        <shortName evidence="8">GSA-AT</shortName>
    </alternativeName>
</protein>
<dbReference type="GO" id="GO:0042286">
    <property type="term" value="F:glutamate-1-semialdehyde 2,1-aminomutase activity"/>
    <property type="evidence" value="ECO:0007669"/>
    <property type="project" value="UniProtKB-UniRule"/>
</dbReference>
<keyword evidence="8" id="KW-0963">Cytoplasm</keyword>
<keyword evidence="7 8" id="KW-0627">Porphyrin biosynthesis</keyword>
<comment type="catalytic activity">
    <reaction evidence="1 8">
        <text>(S)-4-amino-5-oxopentanoate = 5-aminolevulinate</text>
        <dbReference type="Rhea" id="RHEA:14265"/>
        <dbReference type="ChEBI" id="CHEBI:57501"/>
        <dbReference type="ChEBI" id="CHEBI:356416"/>
        <dbReference type="EC" id="5.4.3.8"/>
    </reaction>
</comment>
<dbReference type="CDD" id="cd00610">
    <property type="entry name" value="OAT_like"/>
    <property type="match status" value="1"/>
</dbReference>
<comment type="similarity">
    <text evidence="4 8">Belongs to the class-III pyridoxal-phosphate-dependent aminotransferase family. HemL subfamily.</text>
</comment>
<dbReference type="InterPro" id="IPR005814">
    <property type="entry name" value="Aminotrans_3"/>
</dbReference>
<dbReference type="Proteomes" id="UP000243820">
    <property type="component" value="Unassembled WGS sequence"/>
</dbReference>
<evidence type="ECO:0000256" key="3">
    <source>
        <dbReference type="ARBA" id="ARBA00004819"/>
    </source>
</evidence>
<evidence type="ECO:0000256" key="8">
    <source>
        <dbReference type="HAMAP-Rule" id="MF_00375"/>
    </source>
</evidence>
<keyword evidence="6 8" id="KW-0413">Isomerase</keyword>
<proteinExistence type="inferred from homology"/>
<dbReference type="InterPro" id="IPR015422">
    <property type="entry name" value="PyrdxlP-dep_Trfase_small"/>
</dbReference>
<gene>
    <name evidence="8" type="primary">hemL</name>
    <name evidence="9" type="ORF">ASJ83_08005</name>
</gene>
<keyword evidence="5 8" id="KW-0663">Pyridoxal phosphate</keyword>
<keyword evidence="9" id="KW-0032">Aminotransferase</keyword>
<dbReference type="HAMAP" id="MF_00375">
    <property type="entry name" value="HemL_aminotrans_3"/>
    <property type="match status" value="1"/>
</dbReference>
<dbReference type="Gene3D" id="3.90.1150.10">
    <property type="entry name" value="Aspartate Aminotransferase, domain 1"/>
    <property type="match status" value="1"/>
</dbReference>
<evidence type="ECO:0000256" key="6">
    <source>
        <dbReference type="ARBA" id="ARBA00023235"/>
    </source>
</evidence>
<dbReference type="EC" id="5.4.3.8" evidence="8"/>
<comment type="pathway">
    <text evidence="3">Porphyrin-containing compound metabolism; protoporphyrin-IX biosynthesis; 5-aminolevulinate from L-glutamyl-tRNA(Glu): step 2/2.</text>
</comment>
<keyword evidence="10" id="KW-1185">Reference proteome</keyword>
<comment type="cofactor">
    <cofactor evidence="2 8">
        <name>pyridoxal 5'-phosphate</name>
        <dbReference type="ChEBI" id="CHEBI:597326"/>
    </cofactor>
</comment>
<dbReference type="GO" id="GO:0008483">
    <property type="term" value="F:transaminase activity"/>
    <property type="evidence" value="ECO:0007669"/>
    <property type="project" value="UniProtKB-KW"/>
</dbReference>
<evidence type="ECO:0000313" key="10">
    <source>
        <dbReference type="Proteomes" id="UP000243820"/>
    </source>
</evidence>
<dbReference type="EMBL" id="LMVO01000015">
    <property type="protein sequence ID" value="PAV09337.1"/>
    <property type="molecule type" value="Genomic_DNA"/>
</dbReference>
<feature type="modified residue" description="N6-(pyridoxal phosphate)lysine" evidence="8">
    <location>
        <position position="260"/>
    </location>
</feature>
<dbReference type="SUPFAM" id="SSF53383">
    <property type="entry name" value="PLP-dependent transferases"/>
    <property type="match status" value="1"/>
</dbReference>
<dbReference type="InterPro" id="IPR004639">
    <property type="entry name" value="4pyrrol_synth_GluAld_NH2Trfase"/>
</dbReference>
<dbReference type="NCBIfam" id="NF000818">
    <property type="entry name" value="PRK00062.1"/>
    <property type="match status" value="1"/>
</dbReference>
<dbReference type="GO" id="GO:0006782">
    <property type="term" value="P:protoporphyrinogen IX biosynthetic process"/>
    <property type="evidence" value="ECO:0007669"/>
    <property type="project" value="UniProtKB-UniRule"/>
</dbReference>
<dbReference type="GO" id="GO:0005737">
    <property type="term" value="C:cytoplasm"/>
    <property type="evidence" value="ECO:0007669"/>
    <property type="project" value="UniProtKB-SubCell"/>
</dbReference>
<comment type="subcellular location">
    <subcellularLocation>
        <location evidence="8">Cytoplasm</location>
    </subcellularLocation>
</comment>
<reference evidence="9 10" key="1">
    <citation type="journal article" date="2017" name="BMC Genomics">
        <title>Genomic analysis of methanogenic archaea reveals a shift towards energy conservation.</title>
        <authorList>
            <person name="Gilmore S.P."/>
            <person name="Henske J.K."/>
            <person name="Sexton J.A."/>
            <person name="Solomon K.V."/>
            <person name="Seppala S."/>
            <person name="Yoo J.I."/>
            <person name="Huyett L.M."/>
            <person name="Pressman A."/>
            <person name="Cogan J.Z."/>
            <person name="Kivenson V."/>
            <person name="Peng X."/>
            <person name="Tan Y."/>
            <person name="Valentine D.L."/>
            <person name="O'Malley M.A."/>
        </authorList>
    </citation>
    <scope>NUCLEOTIDE SEQUENCE [LARGE SCALE GENOMIC DNA]</scope>
    <source>
        <strain evidence="9 10">XII</strain>
    </source>
</reference>
<sequence length="412" mass="43955">MKSEELFTTAKTCLPGGVSSPVRAIKPYPFYVKSASGAVLKTEDGASLIDCCMGYGPLLLGHANPVIQKAIEAQLDDGWLYGTPTKLEIDLAQRIIRDHDSIEMLRCVSTGLEATLAAIRLARGFTGKCGIVKLEGGFHGAHDAVLIAAGSGATTHGTPDSLGVPPSFAAQTRQVPYNDTEALEELLSKDKEIAAFILEPVMGNIGPILPDDGYLAAVREITAAHDVLLIFDEVITGYRLGIGGAQKKYGIKPDLTTLGKITGGGLPIGVFGGRRDIMELISPSGGVYNAGTFNGNPLSMAAGIATNAYLHENESLYGKLDEKTRAIEESLPANASGSFVRLGSLFKYFFRSTAPQNYLEAKQSDTAAFRVFFEKALKSGVFIPPSQFETNFLSTAHDASSMEKIISVYQHV</sequence>
<dbReference type="PANTHER" id="PTHR43713:SF3">
    <property type="entry name" value="GLUTAMATE-1-SEMIALDEHYDE 2,1-AMINOMUTASE 1, CHLOROPLASTIC-RELATED"/>
    <property type="match status" value="1"/>
</dbReference>
<dbReference type="InterPro" id="IPR015424">
    <property type="entry name" value="PyrdxlP-dep_Trfase"/>
</dbReference>
<evidence type="ECO:0000256" key="7">
    <source>
        <dbReference type="ARBA" id="ARBA00023244"/>
    </source>
</evidence>
<evidence type="ECO:0000313" key="9">
    <source>
        <dbReference type="EMBL" id="PAV09337.1"/>
    </source>
</evidence>